<proteinExistence type="inferred from homology"/>
<comment type="similarity">
    <text evidence="10 12">Belongs to the EPSP synthase family. MurA subfamily.</text>
</comment>
<dbReference type="Gene3D" id="3.65.10.10">
    <property type="entry name" value="Enolpyruvate transferase domain"/>
    <property type="match status" value="2"/>
</dbReference>
<dbReference type="Proteomes" id="UP000317318">
    <property type="component" value="Chromosome"/>
</dbReference>
<gene>
    <name evidence="12 14" type="primary">murA</name>
    <name evidence="14" type="ORF">Pan189_15790</name>
</gene>
<dbReference type="RefSeq" id="WP_145363342.1">
    <property type="nucleotide sequence ID" value="NZ_CP036268.1"/>
</dbReference>
<dbReference type="InterPro" id="IPR001986">
    <property type="entry name" value="Enolpyruvate_Tfrase_dom"/>
</dbReference>
<protein>
    <recommendedName>
        <fullName evidence="12">UDP-N-acetylglucosamine 1-carboxyvinyltransferase</fullName>
        <ecNumber evidence="12">2.5.1.7</ecNumber>
    </recommendedName>
    <alternativeName>
        <fullName evidence="12">Enoylpyruvate transferase</fullName>
    </alternativeName>
    <alternativeName>
        <fullName evidence="12">UDP-N-acetylglucosamine enolpyruvyl transferase</fullName>
        <shortName evidence="12">EPT</shortName>
    </alternativeName>
</protein>
<keyword evidence="3 12" id="KW-0963">Cytoplasm</keyword>
<evidence type="ECO:0000256" key="6">
    <source>
        <dbReference type="ARBA" id="ARBA00022960"/>
    </source>
</evidence>
<feature type="binding site" evidence="12">
    <location>
        <begin position="22"/>
        <end position="23"/>
    </location>
    <ligand>
        <name>phosphoenolpyruvate</name>
        <dbReference type="ChEBI" id="CHEBI:58702"/>
    </ligand>
</feature>
<dbReference type="PANTHER" id="PTHR43783:SF1">
    <property type="entry name" value="UDP-N-ACETYLGLUCOSAMINE 1-CARBOXYVINYLTRANSFERASE"/>
    <property type="match status" value="1"/>
</dbReference>
<dbReference type="EC" id="2.5.1.7" evidence="12"/>
<organism evidence="14 15">
    <name type="scientific">Stratiformator vulcanicus</name>
    <dbReference type="NCBI Taxonomy" id="2527980"/>
    <lineage>
        <taxon>Bacteria</taxon>
        <taxon>Pseudomonadati</taxon>
        <taxon>Planctomycetota</taxon>
        <taxon>Planctomycetia</taxon>
        <taxon>Planctomycetales</taxon>
        <taxon>Planctomycetaceae</taxon>
        <taxon>Stratiformator</taxon>
    </lineage>
</organism>
<comment type="caution">
    <text evidence="12">Lacks conserved residue(s) required for the propagation of feature annotation.</text>
</comment>
<dbReference type="KEGG" id="svp:Pan189_15790"/>
<evidence type="ECO:0000256" key="3">
    <source>
        <dbReference type="ARBA" id="ARBA00022490"/>
    </source>
</evidence>
<evidence type="ECO:0000256" key="12">
    <source>
        <dbReference type="HAMAP-Rule" id="MF_00111"/>
    </source>
</evidence>
<evidence type="ECO:0000256" key="4">
    <source>
        <dbReference type="ARBA" id="ARBA00022618"/>
    </source>
</evidence>
<evidence type="ECO:0000259" key="13">
    <source>
        <dbReference type="Pfam" id="PF00275"/>
    </source>
</evidence>
<sequence>MDAFEICGGRRLAGEVAVSGSKNAALAMLAAALLTDEPVRLNSVPFVSDVTRLLEILERLGVAVDRYSKDAVTLDAGGLNSSDADCPQSRMMRASICLLGPLLVRTGRAIIPLPGGCAIGTRPIDLHLRGLSALGVRFEVGDGLIVGKVQRLRGADIDLSGPCGGTVTGTCNVMMAATAAPGTTVIRSAAPEPEVRFLAEALQQMGADIEGAGTQIIRINGGRKLHGAVCDLIPDRIEAATLTIAAAMVGDDVLIRNAPLEDLEAVIDVLTRTGASITPTGSDAIRITRSTRLANVDLVADHFPAIPTDVQAQLTAYLCLATGRSTIVDRVFPERFAHVAQLRRLGANIEAALGRAEVNGVSRLHGATVRATDLRASAALVLAGLAAEGTTTVTDIAHLDRGYVSLDQKLSDLGATVRRCSDSAEPVARALRVDKSRPSVTTPATAVAESIVDMPRRVAAPAD</sequence>
<dbReference type="GO" id="GO:0009252">
    <property type="term" value="P:peptidoglycan biosynthetic process"/>
    <property type="evidence" value="ECO:0007669"/>
    <property type="project" value="UniProtKB-UniRule"/>
</dbReference>
<dbReference type="GO" id="GO:0008760">
    <property type="term" value="F:UDP-N-acetylglucosamine 1-carboxyvinyltransferase activity"/>
    <property type="evidence" value="ECO:0007669"/>
    <property type="project" value="UniProtKB-UniRule"/>
</dbReference>
<evidence type="ECO:0000256" key="1">
    <source>
        <dbReference type="ARBA" id="ARBA00004496"/>
    </source>
</evidence>
<keyword evidence="4 12" id="KW-0132">Cell division</keyword>
<keyword evidence="9 12" id="KW-0961">Cell wall biogenesis/degradation</keyword>
<dbReference type="PANTHER" id="PTHR43783">
    <property type="entry name" value="UDP-N-ACETYLGLUCOSAMINE 1-CARBOXYVINYLTRANSFERASE"/>
    <property type="match status" value="1"/>
</dbReference>
<dbReference type="EMBL" id="CP036268">
    <property type="protein sequence ID" value="QDT37207.1"/>
    <property type="molecule type" value="Genomic_DNA"/>
</dbReference>
<accession>A0A517QZY2</accession>
<evidence type="ECO:0000313" key="15">
    <source>
        <dbReference type="Proteomes" id="UP000317318"/>
    </source>
</evidence>
<dbReference type="GO" id="GO:0019277">
    <property type="term" value="P:UDP-N-acetylgalactosamine biosynthetic process"/>
    <property type="evidence" value="ECO:0007669"/>
    <property type="project" value="InterPro"/>
</dbReference>
<dbReference type="InterPro" id="IPR005750">
    <property type="entry name" value="UDP_GlcNAc_COvinyl_MurA"/>
</dbReference>
<dbReference type="NCBIfam" id="NF006873">
    <property type="entry name" value="PRK09369.1"/>
    <property type="match status" value="1"/>
</dbReference>
<dbReference type="Pfam" id="PF00275">
    <property type="entry name" value="EPSP_synthase"/>
    <property type="match status" value="1"/>
</dbReference>
<evidence type="ECO:0000256" key="2">
    <source>
        <dbReference type="ARBA" id="ARBA00004752"/>
    </source>
</evidence>
<dbReference type="InterPro" id="IPR050068">
    <property type="entry name" value="MurA_subfamily"/>
</dbReference>
<comment type="subcellular location">
    <subcellularLocation>
        <location evidence="1 12">Cytoplasm</location>
    </subcellularLocation>
</comment>
<evidence type="ECO:0000256" key="11">
    <source>
        <dbReference type="ARBA" id="ARBA00047527"/>
    </source>
</evidence>
<dbReference type="OrthoDB" id="9803760at2"/>
<evidence type="ECO:0000256" key="10">
    <source>
        <dbReference type="ARBA" id="ARBA00038367"/>
    </source>
</evidence>
<dbReference type="SUPFAM" id="SSF55205">
    <property type="entry name" value="EPT/RTPC-like"/>
    <property type="match status" value="1"/>
</dbReference>
<evidence type="ECO:0000313" key="14">
    <source>
        <dbReference type="EMBL" id="QDT37207.1"/>
    </source>
</evidence>
<keyword evidence="8 12" id="KW-0131">Cell cycle</keyword>
<feature type="binding site" evidence="12">
    <location>
        <position position="93"/>
    </location>
    <ligand>
        <name>UDP-N-acetyl-alpha-D-glucosamine</name>
        <dbReference type="ChEBI" id="CHEBI:57705"/>
    </ligand>
</feature>
<keyword evidence="6 12" id="KW-0133">Cell shape</keyword>
<keyword evidence="12" id="KW-0670">Pyruvate</keyword>
<feature type="binding site" evidence="12">
    <location>
        <position position="331"/>
    </location>
    <ligand>
        <name>UDP-N-acetyl-alpha-D-glucosamine</name>
        <dbReference type="ChEBI" id="CHEBI:57705"/>
    </ligand>
</feature>
<dbReference type="InterPro" id="IPR036968">
    <property type="entry name" value="Enolpyruvate_Tfrase_sf"/>
</dbReference>
<dbReference type="AlphaFoldDB" id="A0A517QZY2"/>
<dbReference type="InterPro" id="IPR013792">
    <property type="entry name" value="RNA3'P_cycl/enolpyr_Trfase_a/b"/>
</dbReference>
<feature type="domain" description="Enolpyruvate transferase" evidence="13">
    <location>
        <begin position="8"/>
        <end position="410"/>
    </location>
</feature>
<comment type="function">
    <text evidence="12">Cell wall formation. Adds enolpyruvyl to UDP-N-acetylglucosamine.</text>
</comment>
<keyword evidence="7 12" id="KW-0573">Peptidoglycan synthesis</keyword>
<feature type="active site" description="Proton donor" evidence="12">
    <location>
        <position position="117"/>
    </location>
</feature>
<evidence type="ECO:0000256" key="8">
    <source>
        <dbReference type="ARBA" id="ARBA00023306"/>
    </source>
</evidence>
<dbReference type="GO" id="GO:0005737">
    <property type="term" value="C:cytoplasm"/>
    <property type="evidence" value="ECO:0007669"/>
    <property type="project" value="UniProtKB-SubCell"/>
</dbReference>
<evidence type="ECO:0000256" key="9">
    <source>
        <dbReference type="ARBA" id="ARBA00023316"/>
    </source>
</evidence>
<feature type="binding site" evidence="12">
    <location>
        <position position="309"/>
    </location>
    <ligand>
        <name>UDP-N-acetyl-alpha-D-glucosamine</name>
        <dbReference type="ChEBI" id="CHEBI:57705"/>
    </ligand>
</feature>
<dbReference type="HAMAP" id="MF_00111">
    <property type="entry name" value="MurA"/>
    <property type="match status" value="1"/>
</dbReference>
<evidence type="ECO:0000256" key="5">
    <source>
        <dbReference type="ARBA" id="ARBA00022679"/>
    </source>
</evidence>
<evidence type="ECO:0000256" key="7">
    <source>
        <dbReference type="ARBA" id="ARBA00022984"/>
    </source>
</evidence>
<comment type="catalytic activity">
    <reaction evidence="11 12">
        <text>phosphoenolpyruvate + UDP-N-acetyl-alpha-D-glucosamine = UDP-N-acetyl-3-O-(1-carboxyvinyl)-alpha-D-glucosamine + phosphate</text>
        <dbReference type="Rhea" id="RHEA:18681"/>
        <dbReference type="ChEBI" id="CHEBI:43474"/>
        <dbReference type="ChEBI" id="CHEBI:57705"/>
        <dbReference type="ChEBI" id="CHEBI:58702"/>
        <dbReference type="ChEBI" id="CHEBI:68483"/>
        <dbReference type="EC" id="2.5.1.7"/>
    </reaction>
</comment>
<name>A0A517QZY2_9PLAN</name>
<reference evidence="14 15" key="1">
    <citation type="submission" date="2019-02" db="EMBL/GenBank/DDBJ databases">
        <title>Deep-cultivation of Planctomycetes and their phenomic and genomic characterization uncovers novel biology.</title>
        <authorList>
            <person name="Wiegand S."/>
            <person name="Jogler M."/>
            <person name="Boedeker C."/>
            <person name="Pinto D."/>
            <person name="Vollmers J."/>
            <person name="Rivas-Marin E."/>
            <person name="Kohn T."/>
            <person name="Peeters S.H."/>
            <person name="Heuer A."/>
            <person name="Rast P."/>
            <person name="Oberbeckmann S."/>
            <person name="Bunk B."/>
            <person name="Jeske O."/>
            <person name="Meyerdierks A."/>
            <person name="Storesund J.E."/>
            <person name="Kallscheuer N."/>
            <person name="Luecker S."/>
            <person name="Lage O.M."/>
            <person name="Pohl T."/>
            <person name="Merkel B.J."/>
            <person name="Hornburger P."/>
            <person name="Mueller R.-W."/>
            <person name="Bruemmer F."/>
            <person name="Labrenz M."/>
            <person name="Spormann A.M."/>
            <person name="Op den Camp H."/>
            <person name="Overmann J."/>
            <person name="Amann R."/>
            <person name="Jetten M.S.M."/>
            <person name="Mascher T."/>
            <person name="Medema M.H."/>
            <person name="Devos D.P."/>
            <person name="Kaster A.-K."/>
            <person name="Ovreas L."/>
            <person name="Rohde M."/>
            <person name="Galperin M.Y."/>
            <person name="Jogler C."/>
        </authorList>
    </citation>
    <scope>NUCLEOTIDE SEQUENCE [LARGE SCALE GENOMIC DNA]</scope>
    <source>
        <strain evidence="14 15">Pan189</strain>
    </source>
</reference>
<comment type="pathway">
    <text evidence="2 12">Cell wall biogenesis; peptidoglycan biosynthesis.</text>
</comment>
<feature type="binding site" evidence="12">
    <location>
        <begin position="122"/>
        <end position="126"/>
    </location>
    <ligand>
        <name>UDP-N-acetyl-alpha-D-glucosamine</name>
        <dbReference type="ChEBI" id="CHEBI:57705"/>
    </ligand>
</feature>
<dbReference type="NCBIfam" id="TIGR01072">
    <property type="entry name" value="murA"/>
    <property type="match status" value="1"/>
</dbReference>
<dbReference type="GO" id="GO:0071555">
    <property type="term" value="P:cell wall organization"/>
    <property type="evidence" value="ECO:0007669"/>
    <property type="project" value="UniProtKB-KW"/>
</dbReference>
<keyword evidence="5 12" id="KW-0808">Transferase</keyword>
<feature type="modified residue" description="2-(S-cysteinyl)pyruvic acid O-phosphothioketal" evidence="12">
    <location>
        <position position="117"/>
    </location>
</feature>
<dbReference type="UniPathway" id="UPA00219"/>
<dbReference type="CDD" id="cd01555">
    <property type="entry name" value="UdpNAET"/>
    <property type="match status" value="1"/>
</dbReference>
<keyword evidence="15" id="KW-1185">Reference proteome</keyword>
<dbReference type="GO" id="GO:0051301">
    <property type="term" value="P:cell division"/>
    <property type="evidence" value="ECO:0007669"/>
    <property type="project" value="UniProtKB-KW"/>
</dbReference>
<dbReference type="GO" id="GO:0008360">
    <property type="term" value="P:regulation of cell shape"/>
    <property type="evidence" value="ECO:0007669"/>
    <property type="project" value="UniProtKB-KW"/>
</dbReference>